<dbReference type="EMBL" id="RCVM01000013">
    <property type="protein sequence ID" value="RLY02689.1"/>
    <property type="molecule type" value="Genomic_DNA"/>
</dbReference>
<dbReference type="PANTHER" id="PTHR40448">
    <property type="entry name" value="TWO-COMPONENT SENSOR HISTIDINE KINASE"/>
    <property type="match status" value="1"/>
</dbReference>
<feature type="transmembrane region" description="Helical" evidence="1">
    <location>
        <begin position="109"/>
        <end position="129"/>
    </location>
</feature>
<keyword evidence="1" id="KW-0812">Transmembrane</keyword>
<evidence type="ECO:0000313" key="4">
    <source>
        <dbReference type="Proteomes" id="UP000279194"/>
    </source>
</evidence>
<name>A0A3L9DSU9_9STRE</name>
<dbReference type="Proteomes" id="UP000279194">
    <property type="component" value="Unassembled WGS sequence"/>
</dbReference>
<feature type="transmembrane region" description="Helical" evidence="1">
    <location>
        <begin position="35"/>
        <end position="60"/>
    </location>
</feature>
<dbReference type="AlphaFoldDB" id="A0A3L9DSU9"/>
<feature type="domain" description="Sensor histidine kinase NatK-like C-terminal" evidence="2">
    <location>
        <begin position="341"/>
        <end position="443"/>
    </location>
</feature>
<evidence type="ECO:0000256" key="1">
    <source>
        <dbReference type="SAM" id="Phobius"/>
    </source>
</evidence>
<accession>A0A3L9DSU9</accession>
<dbReference type="GO" id="GO:0042802">
    <property type="term" value="F:identical protein binding"/>
    <property type="evidence" value="ECO:0007669"/>
    <property type="project" value="TreeGrafter"/>
</dbReference>
<protein>
    <submittedName>
        <fullName evidence="3">GHKL domain-containing protein</fullName>
    </submittedName>
</protein>
<dbReference type="InterPro" id="IPR036890">
    <property type="entry name" value="HATPase_C_sf"/>
</dbReference>
<dbReference type="Pfam" id="PF14501">
    <property type="entry name" value="HATPase_c_5"/>
    <property type="match status" value="1"/>
</dbReference>
<dbReference type="OrthoDB" id="1656061at2"/>
<reference evidence="3 4" key="1">
    <citation type="submission" date="2018-10" db="EMBL/GenBank/DDBJ databases">
        <title>Streptococcus hillyeri sp. nov., isolated from equine tracheal sample.</title>
        <authorList>
            <person name="Macfadyen A.C."/>
            <person name="Waller A."/>
            <person name="Paterson G.K."/>
        </authorList>
    </citation>
    <scope>NUCLEOTIDE SEQUENCE [LARGE SCALE GENOMIC DNA]</scope>
    <source>
        <strain evidence="3 4">28462</strain>
    </source>
</reference>
<dbReference type="SUPFAM" id="SSF55874">
    <property type="entry name" value="ATPase domain of HSP90 chaperone/DNA topoisomerase II/histidine kinase"/>
    <property type="match status" value="1"/>
</dbReference>
<feature type="transmembrane region" description="Helical" evidence="1">
    <location>
        <begin position="7"/>
        <end position="29"/>
    </location>
</feature>
<comment type="caution">
    <text evidence="3">The sequence shown here is derived from an EMBL/GenBank/DDBJ whole genome shotgun (WGS) entry which is preliminary data.</text>
</comment>
<keyword evidence="1" id="KW-0472">Membrane</keyword>
<feature type="transmembrane region" description="Helical" evidence="1">
    <location>
        <begin position="72"/>
        <end position="89"/>
    </location>
</feature>
<organism evidence="3 4">
    <name type="scientific">Streptococcus hillyeri</name>
    <dbReference type="NCBI Taxonomy" id="2282420"/>
    <lineage>
        <taxon>Bacteria</taxon>
        <taxon>Bacillati</taxon>
        <taxon>Bacillota</taxon>
        <taxon>Bacilli</taxon>
        <taxon>Lactobacillales</taxon>
        <taxon>Streptococcaceae</taxon>
        <taxon>Streptococcus</taxon>
    </lineage>
</organism>
<evidence type="ECO:0000313" key="3">
    <source>
        <dbReference type="EMBL" id="RLY02689.1"/>
    </source>
</evidence>
<dbReference type="Gene3D" id="3.30.565.10">
    <property type="entry name" value="Histidine kinase-like ATPase, C-terminal domain"/>
    <property type="match status" value="1"/>
</dbReference>
<dbReference type="InterPro" id="IPR032834">
    <property type="entry name" value="NatK-like_C"/>
</dbReference>
<gene>
    <name evidence="3" type="ORF">EAF07_07220</name>
</gene>
<evidence type="ECO:0000259" key="2">
    <source>
        <dbReference type="Pfam" id="PF14501"/>
    </source>
</evidence>
<dbReference type="PANTHER" id="PTHR40448:SF1">
    <property type="entry name" value="TWO-COMPONENT SENSOR HISTIDINE KINASE"/>
    <property type="match status" value="1"/>
</dbReference>
<feature type="transmembrane region" description="Helical" evidence="1">
    <location>
        <begin position="193"/>
        <end position="214"/>
    </location>
</feature>
<dbReference type="RefSeq" id="WP_121835907.1">
    <property type="nucleotide sequence ID" value="NZ_CP163513.1"/>
</dbReference>
<keyword evidence="4" id="KW-1185">Reference proteome</keyword>
<feature type="transmembrane region" description="Helical" evidence="1">
    <location>
        <begin position="150"/>
        <end position="173"/>
    </location>
</feature>
<keyword evidence="1" id="KW-1133">Transmembrane helix</keyword>
<proteinExistence type="predicted"/>
<sequence length="446" mass="51448">MDIVLHLLLIAMQIIGLNYLLKAISGITITWQQSIFLVPIWYIFDDFALLLVFGYCWLLVRQKLPFETKTRRFFYAATPYTMICLFQISLEVYFKMLFGEAIVNSYKDWFALLSYVLVFALFKGLTKWLNIDYALIRRYTSQALLDKLLVPINILTVFYWSSTVISLFVLGMIQGMVEAGLTLSVTISEQLAFHIAEQIAVICCVMYIAAMLSLSYRIRINQEKESRDRYEHQLRSLSDYSRHIEQLYQEIRSFRHDYVTILSSLSSAIEDKDMEMVESIYTSVLADTGKSFYQEKYEIGNLSRIANTAIKSVISAKLREAQYEGIAVTVEVEEMIDEPPMDLLDYITLLSVFLENAIEAAKVSDSPELILAYFMENGTYHLIIENSTAEEKISITKVFDKGYSTKGENRGLGLFKVRGILDRYPQISLNTKSDAYRFKQRLEVNS</sequence>